<feature type="non-terminal residue" evidence="1">
    <location>
        <position position="1"/>
    </location>
</feature>
<accession>K0QZ35</accession>
<protein>
    <submittedName>
        <fullName evidence="1">Uncharacterized protein</fullName>
    </submittedName>
</protein>
<reference evidence="1 2" key="1">
    <citation type="journal article" date="2012" name="Genome Biol.">
        <title>Genome and low-iron response of an oceanic diatom adapted to chronic iron limitation.</title>
        <authorList>
            <person name="Lommer M."/>
            <person name="Specht M."/>
            <person name="Roy A.S."/>
            <person name="Kraemer L."/>
            <person name="Andreson R."/>
            <person name="Gutowska M.A."/>
            <person name="Wolf J."/>
            <person name="Bergner S.V."/>
            <person name="Schilhabel M.B."/>
            <person name="Klostermeier U.C."/>
            <person name="Beiko R.G."/>
            <person name="Rosenstiel P."/>
            <person name="Hippler M."/>
            <person name="Laroche J."/>
        </authorList>
    </citation>
    <scope>NUCLEOTIDE SEQUENCE [LARGE SCALE GENOMIC DNA]</scope>
    <source>
        <strain evidence="1 2">CCMP1005</strain>
    </source>
</reference>
<gene>
    <name evidence="1" type="ORF">THAOC_37181</name>
</gene>
<organism evidence="1 2">
    <name type="scientific">Thalassiosira oceanica</name>
    <name type="common">Marine diatom</name>
    <dbReference type="NCBI Taxonomy" id="159749"/>
    <lineage>
        <taxon>Eukaryota</taxon>
        <taxon>Sar</taxon>
        <taxon>Stramenopiles</taxon>
        <taxon>Ochrophyta</taxon>
        <taxon>Bacillariophyta</taxon>
        <taxon>Coscinodiscophyceae</taxon>
        <taxon>Thalassiosirophycidae</taxon>
        <taxon>Thalassiosirales</taxon>
        <taxon>Thalassiosiraceae</taxon>
        <taxon>Thalassiosira</taxon>
    </lineage>
</organism>
<comment type="caution">
    <text evidence="1">The sequence shown here is derived from an EMBL/GenBank/DDBJ whole genome shotgun (WGS) entry which is preliminary data.</text>
</comment>
<dbReference type="Proteomes" id="UP000266841">
    <property type="component" value="Unassembled WGS sequence"/>
</dbReference>
<dbReference type="AlphaFoldDB" id="K0QZ35"/>
<proteinExistence type="predicted"/>
<sequence>AMGTVIGPPGEAMEELDSPYHLCCAVVPVEPTGGLSKISRDMATCVESIGGELSGLILEVPTAGRGAWSQPNIGMKTTESEAWLAKPARLCSHKAKIKVAVDRDGLVLVHHLYGLVPSAKSRKGWCNWCMAWDMDSYFEGSNHCLRLVALVAVDVGDLGAVRLGLWHWTDFPCHRANSEHTMPMPKASKVHLKIKNSWVLLVRKKRVQAAKPSSNAESCLEMHYRRRGGAIACGTDSHSSLLHPRLLTVLSNKLEGAHERTKGDIVPSKQTTVTESEDLGLARDHLASAKIDGYLRQYHHLDLAMVLAVKWACSQSVDLTKVSPVMAE</sequence>
<name>K0QZ35_THAOC</name>
<keyword evidence="2" id="KW-1185">Reference proteome</keyword>
<evidence type="ECO:0000313" key="2">
    <source>
        <dbReference type="Proteomes" id="UP000266841"/>
    </source>
</evidence>
<dbReference type="EMBL" id="AGNL01049908">
    <property type="protein sequence ID" value="EJK44290.1"/>
    <property type="molecule type" value="Genomic_DNA"/>
</dbReference>
<evidence type="ECO:0000313" key="1">
    <source>
        <dbReference type="EMBL" id="EJK44290.1"/>
    </source>
</evidence>